<dbReference type="InterPro" id="IPR052709">
    <property type="entry name" value="Transposase-MT_Hybrid"/>
</dbReference>
<proteinExistence type="predicted"/>
<dbReference type="Proteomes" id="UP000299102">
    <property type="component" value="Unassembled WGS sequence"/>
</dbReference>
<dbReference type="PANTHER" id="PTHR46060:SF1">
    <property type="entry name" value="MARINER MOS1 TRANSPOSASE-LIKE PROTEIN"/>
    <property type="match status" value="1"/>
</dbReference>
<dbReference type="GO" id="GO:0003676">
    <property type="term" value="F:nucleic acid binding"/>
    <property type="evidence" value="ECO:0007669"/>
    <property type="project" value="InterPro"/>
</dbReference>
<dbReference type="InterPro" id="IPR036397">
    <property type="entry name" value="RNaseH_sf"/>
</dbReference>
<evidence type="ECO:0000313" key="2">
    <source>
        <dbReference type="Proteomes" id="UP000299102"/>
    </source>
</evidence>
<organism evidence="1 2">
    <name type="scientific">Eumeta variegata</name>
    <name type="common">Bagworm moth</name>
    <name type="synonym">Eumeta japonica</name>
    <dbReference type="NCBI Taxonomy" id="151549"/>
    <lineage>
        <taxon>Eukaryota</taxon>
        <taxon>Metazoa</taxon>
        <taxon>Ecdysozoa</taxon>
        <taxon>Arthropoda</taxon>
        <taxon>Hexapoda</taxon>
        <taxon>Insecta</taxon>
        <taxon>Pterygota</taxon>
        <taxon>Neoptera</taxon>
        <taxon>Endopterygota</taxon>
        <taxon>Lepidoptera</taxon>
        <taxon>Glossata</taxon>
        <taxon>Ditrysia</taxon>
        <taxon>Tineoidea</taxon>
        <taxon>Psychidae</taxon>
        <taxon>Oiketicinae</taxon>
        <taxon>Eumeta</taxon>
    </lineage>
</organism>
<dbReference type="AlphaFoldDB" id="A0A4C1VML5"/>
<accession>A0A4C1VML5</accession>
<reference evidence="1 2" key="1">
    <citation type="journal article" date="2019" name="Commun. Biol.">
        <title>The bagworm genome reveals a unique fibroin gene that provides high tensile strength.</title>
        <authorList>
            <person name="Kono N."/>
            <person name="Nakamura H."/>
            <person name="Ohtoshi R."/>
            <person name="Tomita M."/>
            <person name="Numata K."/>
            <person name="Arakawa K."/>
        </authorList>
    </citation>
    <scope>NUCLEOTIDE SEQUENCE [LARGE SCALE GENOMIC DNA]</scope>
</reference>
<evidence type="ECO:0000313" key="1">
    <source>
        <dbReference type="EMBL" id="GBP39144.1"/>
    </source>
</evidence>
<keyword evidence="2" id="KW-1185">Reference proteome</keyword>
<dbReference type="Gene3D" id="3.30.420.10">
    <property type="entry name" value="Ribonuclease H-like superfamily/Ribonuclease H"/>
    <property type="match status" value="1"/>
</dbReference>
<comment type="caution">
    <text evidence="1">The sequence shown here is derived from an EMBL/GenBank/DDBJ whole genome shotgun (WGS) entry which is preliminary data.</text>
</comment>
<dbReference type="PANTHER" id="PTHR46060">
    <property type="entry name" value="MARINER MOS1 TRANSPOSASE-LIKE PROTEIN"/>
    <property type="match status" value="1"/>
</dbReference>
<dbReference type="OrthoDB" id="10017160at2759"/>
<name>A0A4C1VML5_EUMVA</name>
<sequence>MLTKFEERTSNLVWDIVTGGETWIYSYDPKTKQQWTVWIYRDESKPTKVALASFLNKAGHVTTLALENCPTVNSNWYMTNRLPELKDKLHKNNRKPRIILHHNNANSHTAKQTNKFLK</sequence>
<evidence type="ECO:0008006" key="3">
    <source>
        <dbReference type="Google" id="ProtNLM"/>
    </source>
</evidence>
<gene>
    <name evidence="1" type="ORF">EVAR_27104_1</name>
</gene>
<dbReference type="EMBL" id="BGZK01000360">
    <property type="protein sequence ID" value="GBP39144.1"/>
    <property type="molecule type" value="Genomic_DNA"/>
</dbReference>
<protein>
    <recommendedName>
        <fullName evidence="3">Mariner Mos1 transposase</fullName>
    </recommendedName>
</protein>